<protein>
    <submittedName>
        <fullName evidence="2">Uncharacterized protein</fullName>
    </submittedName>
</protein>
<dbReference type="Proteomes" id="UP000298663">
    <property type="component" value="Unassembled WGS sequence"/>
</dbReference>
<dbReference type="EMBL" id="AZBU02000007">
    <property type="protein sequence ID" value="TKR70395.1"/>
    <property type="molecule type" value="Genomic_DNA"/>
</dbReference>
<evidence type="ECO:0000313" key="2">
    <source>
        <dbReference type="EMBL" id="TKR70395.1"/>
    </source>
</evidence>
<evidence type="ECO:0000313" key="3">
    <source>
        <dbReference type="Proteomes" id="UP000298663"/>
    </source>
</evidence>
<reference evidence="2 3" key="1">
    <citation type="journal article" date="2015" name="Genome Biol.">
        <title>Comparative genomics of Steinernema reveals deeply conserved gene regulatory networks.</title>
        <authorList>
            <person name="Dillman A.R."/>
            <person name="Macchietto M."/>
            <person name="Porter C.F."/>
            <person name="Rogers A."/>
            <person name="Williams B."/>
            <person name="Antoshechkin I."/>
            <person name="Lee M.M."/>
            <person name="Goodwin Z."/>
            <person name="Lu X."/>
            <person name="Lewis E.E."/>
            <person name="Goodrich-Blair H."/>
            <person name="Stock S.P."/>
            <person name="Adams B.J."/>
            <person name="Sternberg P.W."/>
            <person name="Mortazavi A."/>
        </authorList>
    </citation>
    <scope>NUCLEOTIDE SEQUENCE [LARGE SCALE GENOMIC DNA]</scope>
    <source>
        <strain evidence="2 3">ALL</strain>
    </source>
</reference>
<dbReference type="AlphaFoldDB" id="A0A4V6A080"/>
<feature type="transmembrane region" description="Helical" evidence="1">
    <location>
        <begin position="20"/>
        <end position="39"/>
    </location>
</feature>
<comment type="caution">
    <text evidence="2">The sequence shown here is derived from an EMBL/GenBank/DDBJ whole genome shotgun (WGS) entry which is preliminary data.</text>
</comment>
<sequence>MFILRYGGRSCFGDGRLGFVSGLNFVIVAINCIVFLLNLCNINLGSFERIYAVIGTVLFIIASGMMIWFVIADGHNTGWMVGTMVGMILLALLFLWDMKILRGEASNSHLPI</sequence>
<gene>
    <name evidence="2" type="ORF">L596_022429</name>
</gene>
<proteinExistence type="predicted"/>
<evidence type="ECO:0000256" key="1">
    <source>
        <dbReference type="SAM" id="Phobius"/>
    </source>
</evidence>
<keyword evidence="3" id="KW-1185">Reference proteome</keyword>
<name>A0A4V6A080_STECR</name>
<keyword evidence="1" id="KW-1133">Transmembrane helix</keyword>
<keyword evidence="1" id="KW-0812">Transmembrane</keyword>
<organism evidence="2 3">
    <name type="scientific">Steinernema carpocapsae</name>
    <name type="common">Entomopathogenic nematode</name>
    <dbReference type="NCBI Taxonomy" id="34508"/>
    <lineage>
        <taxon>Eukaryota</taxon>
        <taxon>Metazoa</taxon>
        <taxon>Ecdysozoa</taxon>
        <taxon>Nematoda</taxon>
        <taxon>Chromadorea</taxon>
        <taxon>Rhabditida</taxon>
        <taxon>Tylenchina</taxon>
        <taxon>Panagrolaimomorpha</taxon>
        <taxon>Strongyloidoidea</taxon>
        <taxon>Steinernematidae</taxon>
        <taxon>Steinernema</taxon>
    </lineage>
</organism>
<feature type="transmembrane region" description="Helical" evidence="1">
    <location>
        <begin position="77"/>
        <end position="96"/>
    </location>
</feature>
<dbReference type="OrthoDB" id="5834577at2759"/>
<feature type="transmembrane region" description="Helical" evidence="1">
    <location>
        <begin position="51"/>
        <end position="71"/>
    </location>
</feature>
<keyword evidence="1" id="KW-0472">Membrane</keyword>
<reference evidence="2 3" key="2">
    <citation type="journal article" date="2019" name="G3 (Bethesda)">
        <title>Hybrid Assembly of the Genome of the Entomopathogenic Nematode Steinernema carpocapsae Identifies the X-Chromosome.</title>
        <authorList>
            <person name="Serra L."/>
            <person name="Macchietto M."/>
            <person name="Macias-Munoz A."/>
            <person name="McGill C.J."/>
            <person name="Rodriguez I.M."/>
            <person name="Rodriguez B."/>
            <person name="Murad R."/>
            <person name="Mortazavi A."/>
        </authorList>
    </citation>
    <scope>NUCLEOTIDE SEQUENCE [LARGE SCALE GENOMIC DNA]</scope>
    <source>
        <strain evidence="2 3">ALL</strain>
    </source>
</reference>
<accession>A0A4V6A080</accession>